<dbReference type="Pfam" id="PF00188">
    <property type="entry name" value="CAP"/>
    <property type="match status" value="1"/>
</dbReference>
<evidence type="ECO:0000313" key="3">
    <source>
        <dbReference type="Proteomes" id="UP000600865"/>
    </source>
</evidence>
<protein>
    <recommendedName>
        <fullName evidence="1">SCP domain-containing protein</fullName>
    </recommendedName>
</protein>
<keyword evidence="3" id="KW-1185">Reference proteome</keyword>
<dbReference type="InterPro" id="IPR035940">
    <property type="entry name" value="CAP_sf"/>
</dbReference>
<dbReference type="Proteomes" id="UP000600865">
    <property type="component" value="Unassembled WGS sequence"/>
</dbReference>
<evidence type="ECO:0000313" key="2">
    <source>
        <dbReference type="EMBL" id="GGX57380.1"/>
    </source>
</evidence>
<dbReference type="Gene3D" id="3.40.33.10">
    <property type="entry name" value="CAP"/>
    <property type="match status" value="1"/>
</dbReference>
<evidence type="ECO:0000259" key="1">
    <source>
        <dbReference type="Pfam" id="PF00188"/>
    </source>
</evidence>
<dbReference type="PANTHER" id="PTHR31157:SF1">
    <property type="entry name" value="SCP DOMAIN-CONTAINING PROTEIN"/>
    <property type="match status" value="1"/>
</dbReference>
<organism evidence="2 3">
    <name type="scientific">Litorimonas cladophorae</name>
    <dbReference type="NCBI Taxonomy" id="1220491"/>
    <lineage>
        <taxon>Bacteria</taxon>
        <taxon>Pseudomonadati</taxon>
        <taxon>Pseudomonadota</taxon>
        <taxon>Alphaproteobacteria</taxon>
        <taxon>Maricaulales</taxon>
        <taxon>Robiginitomaculaceae</taxon>
    </lineage>
</organism>
<accession>A0A918KDC6</accession>
<reference evidence="2 3" key="1">
    <citation type="journal article" date="2014" name="Int. J. Syst. Evol. Microbiol.">
        <title>Complete genome sequence of Corynebacterium casei LMG S-19264T (=DSM 44701T), isolated from a smear-ripened cheese.</title>
        <authorList>
            <consortium name="US DOE Joint Genome Institute (JGI-PGF)"/>
            <person name="Walter F."/>
            <person name="Albersmeier A."/>
            <person name="Kalinowski J."/>
            <person name="Ruckert C."/>
        </authorList>
    </citation>
    <scope>NUCLEOTIDE SEQUENCE [LARGE SCALE GENOMIC DNA]</scope>
    <source>
        <strain evidence="2 3">KCTC 23968</strain>
    </source>
</reference>
<dbReference type="PANTHER" id="PTHR31157">
    <property type="entry name" value="SCP DOMAIN-CONTAINING PROTEIN"/>
    <property type="match status" value="1"/>
</dbReference>
<dbReference type="CDD" id="cd05379">
    <property type="entry name" value="CAP_bacterial"/>
    <property type="match status" value="1"/>
</dbReference>
<dbReference type="RefSeq" id="WP_189580380.1">
    <property type="nucleotide sequence ID" value="NZ_BMYV01000001.1"/>
</dbReference>
<proteinExistence type="predicted"/>
<dbReference type="EMBL" id="BMYV01000001">
    <property type="protein sequence ID" value="GGX57380.1"/>
    <property type="molecule type" value="Genomic_DNA"/>
</dbReference>
<dbReference type="InterPro" id="IPR014044">
    <property type="entry name" value="CAP_dom"/>
</dbReference>
<dbReference type="AlphaFoldDB" id="A0A918KDC6"/>
<dbReference type="SUPFAM" id="SSF55797">
    <property type="entry name" value="PR-1-like"/>
    <property type="match status" value="1"/>
</dbReference>
<name>A0A918KDC6_9PROT</name>
<feature type="domain" description="SCP" evidence="1">
    <location>
        <begin position="116"/>
        <end position="230"/>
    </location>
</feature>
<sequence length="246" mass="26817">MGIRHWAIGTTATLVAFTITAGLAFADPYIGTPRAESASQALLDEDDGTYKVETVTSVERCEALCKADSQTCRGTVIYQPDVTKPEMFCRLNNGFGENAVFPRVPPESLDFDQALSDLNAYRASKGLHTLHYNEKLNLASEVHARDLASSGTISHTGSDGSGHGDRIQRQGYYFTIAGENVATGQMSWDAVFKAWKKSPGHNANLLRDDVTEFGLALVYEPTTTYSTYWAMLVADPFPENAFTGAN</sequence>
<gene>
    <name evidence="2" type="ORF">GCM10011309_02940</name>
</gene>
<comment type="caution">
    <text evidence="2">The sequence shown here is derived from an EMBL/GenBank/DDBJ whole genome shotgun (WGS) entry which is preliminary data.</text>
</comment>